<accession>A0A852SQZ7</accession>
<proteinExistence type="inferred from homology"/>
<dbReference type="Gene3D" id="3.90.180.10">
    <property type="entry name" value="Medium-chain alcohol dehydrogenases, catalytic domain"/>
    <property type="match status" value="1"/>
</dbReference>
<dbReference type="SUPFAM" id="SSF51735">
    <property type="entry name" value="NAD(P)-binding Rossmann-fold domains"/>
    <property type="match status" value="1"/>
</dbReference>
<dbReference type="InterPro" id="IPR002328">
    <property type="entry name" value="ADH_Zn_CS"/>
</dbReference>
<dbReference type="EMBL" id="JACCBM010000001">
    <property type="protein sequence ID" value="NYD71256.1"/>
    <property type="molecule type" value="Genomic_DNA"/>
</dbReference>
<evidence type="ECO:0000256" key="4">
    <source>
        <dbReference type="ARBA" id="ARBA00023002"/>
    </source>
</evidence>
<dbReference type="InterPro" id="IPR013149">
    <property type="entry name" value="ADH-like_C"/>
</dbReference>
<protein>
    <submittedName>
        <fullName evidence="8">Threonine dehydrogenase-like Zn-dependent dehydrogenase</fullName>
    </submittedName>
</protein>
<gene>
    <name evidence="8" type="ORF">BJ984_002414</name>
</gene>
<evidence type="ECO:0000313" key="9">
    <source>
        <dbReference type="Proteomes" id="UP000549913"/>
    </source>
</evidence>
<dbReference type="GO" id="GO:0016491">
    <property type="term" value="F:oxidoreductase activity"/>
    <property type="evidence" value="ECO:0007669"/>
    <property type="project" value="UniProtKB-KW"/>
</dbReference>
<dbReference type="GO" id="GO:0008270">
    <property type="term" value="F:zinc ion binding"/>
    <property type="evidence" value="ECO:0007669"/>
    <property type="project" value="InterPro"/>
</dbReference>
<dbReference type="SUPFAM" id="SSF50129">
    <property type="entry name" value="GroES-like"/>
    <property type="match status" value="1"/>
</dbReference>
<name>A0A852SQZ7_9MICO</name>
<evidence type="ECO:0000256" key="5">
    <source>
        <dbReference type="RuleBase" id="RU361277"/>
    </source>
</evidence>
<dbReference type="Pfam" id="PF00107">
    <property type="entry name" value="ADH_zinc_N"/>
    <property type="match status" value="1"/>
</dbReference>
<sequence length="344" mass="35609">MTWPTGEMPVLRIEPGRVTPGTAAVPPERAGEVLVEVAFLGICGTDLDLLRGDSYFVREGLAEYPLIFGHEFTGTVVAVADGVEAVAPGDRVVGQTVVTCGACTPCQAGFRDGCEHRQEVGLVGRQGAAARYVSMPSTSVTRLPEEASLAEAVLIEPGVTAVNAVLSTGIRFDDRVAVLGTGTLGLLALAVALRVTPHVDVIGSSEAGLALALELGAERALRADAVVAGSYSVAIEAAGRASGVAMLGRILRPGGRAALVGVVAGGVPDFDPAPITMKGLTVHGIFHGLDHYGRMAELIATPGFPAAQLIDRVLPWHEAEAAFAALTAGERRRPKVLLDLTTMR</sequence>
<keyword evidence="3 5" id="KW-0862">Zinc</keyword>
<evidence type="ECO:0000256" key="2">
    <source>
        <dbReference type="ARBA" id="ARBA00022723"/>
    </source>
</evidence>
<dbReference type="InterPro" id="IPR050129">
    <property type="entry name" value="Zn_alcohol_dh"/>
</dbReference>
<dbReference type="PROSITE" id="PS00059">
    <property type="entry name" value="ADH_ZINC"/>
    <property type="match status" value="1"/>
</dbReference>
<evidence type="ECO:0000256" key="1">
    <source>
        <dbReference type="ARBA" id="ARBA00001947"/>
    </source>
</evidence>
<dbReference type="PANTHER" id="PTHR43401">
    <property type="entry name" value="L-THREONINE 3-DEHYDROGENASE"/>
    <property type="match status" value="1"/>
</dbReference>
<organism evidence="8 9">
    <name type="scientific">Herbiconiux flava</name>
    <dbReference type="NCBI Taxonomy" id="881268"/>
    <lineage>
        <taxon>Bacteria</taxon>
        <taxon>Bacillati</taxon>
        <taxon>Actinomycetota</taxon>
        <taxon>Actinomycetes</taxon>
        <taxon>Micrococcales</taxon>
        <taxon>Microbacteriaceae</taxon>
        <taxon>Herbiconiux</taxon>
    </lineage>
</organism>
<evidence type="ECO:0000259" key="7">
    <source>
        <dbReference type="Pfam" id="PF08240"/>
    </source>
</evidence>
<dbReference type="InterPro" id="IPR036291">
    <property type="entry name" value="NAD(P)-bd_dom_sf"/>
</dbReference>
<feature type="domain" description="Alcohol dehydrogenase-like N-terminal" evidence="7">
    <location>
        <begin position="30"/>
        <end position="145"/>
    </location>
</feature>
<evidence type="ECO:0000259" key="6">
    <source>
        <dbReference type="Pfam" id="PF00107"/>
    </source>
</evidence>
<dbReference type="Pfam" id="PF08240">
    <property type="entry name" value="ADH_N"/>
    <property type="match status" value="1"/>
</dbReference>
<comment type="similarity">
    <text evidence="5">Belongs to the zinc-containing alcohol dehydrogenase family.</text>
</comment>
<dbReference type="PANTHER" id="PTHR43401:SF2">
    <property type="entry name" value="L-THREONINE 3-DEHYDROGENASE"/>
    <property type="match status" value="1"/>
</dbReference>
<comment type="caution">
    <text evidence="8">The sequence shown here is derived from an EMBL/GenBank/DDBJ whole genome shotgun (WGS) entry which is preliminary data.</text>
</comment>
<feature type="domain" description="Alcohol dehydrogenase-like C-terminal" evidence="6">
    <location>
        <begin position="184"/>
        <end position="299"/>
    </location>
</feature>
<dbReference type="Gene3D" id="3.40.50.720">
    <property type="entry name" value="NAD(P)-binding Rossmann-like Domain"/>
    <property type="match status" value="1"/>
</dbReference>
<dbReference type="InterPro" id="IPR013154">
    <property type="entry name" value="ADH-like_N"/>
</dbReference>
<keyword evidence="2 5" id="KW-0479">Metal-binding</keyword>
<comment type="cofactor">
    <cofactor evidence="1 5">
        <name>Zn(2+)</name>
        <dbReference type="ChEBI" id="CHEBI:29105"/>
    </cofactor>
</comment>
<dbReference type="RefSeq" id="WP_179548251.1">
    <property type="nucleotide sequence ID" value="NZ_BSEW01000002.1"/>
</dbReference>
<reference evidence="8 9" key="1">
    <citation type="submission" date="2020-07" db="EMBL/GenBank/DDBJ databases">
        <title>Sequencing the genomes of 1000 actinobacteria strains.</title>
        <authorList>
            <person name="Klenk H.-P."/>
        </authorList>
    </citation>
    <scope>NUCLEOTIDE SEQUENCE [LARGE SCALE GENOMIC DNA]</scope>
    <source>
        <strain evidence="8 9">DSM 26474</strain>
    </source>
</reference>
<dbReference type="InterPro" id="IPR011032">
    <property type="entry name" value="GroES-like_sf"/>
</dbReference>
<evidence type="ECO:0000256" key="3">
    <source>
        <dbReference type="ARBA" id="ARBA00022833"/>
    </source>
</evidence>
<keyword evidence="9" id="KW-1185">Reference proteome</keyword>
<keyword evidence="4" id="KW-0560">Oxidoreductase</keyword>
<evidence type="ECO:0000313" key="8">
    <source>
        <dbReference type="EMBL" id="NYD71256.1"/>
    </source>
</evidence>
<dbReference type="AlphaFoldDB" id="A0A852SQZ7"/>
<dbReference type="Proteomes" id="UP000549913">
    <property type="component" value="Unassembled WGS sequence"/>
</dbReference>